<organism evidence="1 2">
    <name type="scientific">Psychrobacter saeujeotis</name>
    <dbReference type="NCBI Taxonomy" id="3143436"/>
    <lineage>
        <taxon>Bacteria</taxon>
        <taxon>Pseudomonadati</taxon>
        <taxon>Pseudomonadota</taxon>
        <taxon>Gammaproteobacteria</taxon>
        <taxon>Moraxellales</taxon>
        <taxon>Moraxellaceae</taxon>
        <taxon>Psychrobacter</taxon>
    </lineage>
</organism>
<evidence type="ECO:0000313" key="2">
    <source>
        <dbReference type="Proteomes" id="UP001461960"/>
    </source>
</evidence>
<comment type="caution">
    <text evidence="1">The sequence shown here is derived from an EMBL/GenBank/DDBJ whole genome shotgun (WGS) entry which is preliminary data.</text>
</comment>
<proteinExistence type="predicted"/>
<name>A0ABU9XAF6_9GAMM</name>
<gene>
    <name evidence="1" type="ORF">AAIR29_12230</name>
</gene>
<evidence type="ECO:0000313" key="1">
    <source>
        <dbReference type="EMBL" id="MEN2752397.1"/>
    </source>
</evidence>
<dbReference type="Proteomes" id="UP001461960">
    <property type="component" value="Unassembled WGS sequence"/>
</dbReference>
<keyword evidence="2" id="KW-1185">Reference proteome</keyword>
<dbReference type="RefSeq" id="WP_299220962.1">
    <property type="nucleotide sequence ID" value="NZ_JBDGHN010000008.1"/>
</dbReference>
<protein>
    <submittedName>
        <fullName evidence="1">Uncharacterized protein</fullName>
    </submittedName>
</protein>
<reference evidence="1 2" key="1">
    <citation type="submission" date="2024-05" db="EMBL/GenBank/DDBJ databases">
        <authorList>
            <person name="Kim H.-Y."/>
            <person name="Kim E."/>
            <person name="Cai Y."/>
            <person name="Yang S.-M."/>
            <person name="Lee W."/>
        </authorList>
    </citation>
    <scope>NUCLEOTIDE SEQUENCE [LARGE SCALE GENOMIC DNA]</scope>
    <source>
        <strain evidence="1 2">FBL11</strain>
    </source>
</reference>
<accession>A0ABU9XAF6</accession>
<dbReference type="EMBL" id="JBDGHN010000008">
    <property type="protein sequence ID" value="MEN2752397.1"/>
    <property type="molecule type" value="Genomic_DNA"/>
</dbReference>
<sequence length="206" mass="24464">MEYIIKARLIKSDLIEINSQFQNYSLKDMSSIILVKQALVSIANLVDFERTIRPIYHKHKALSAIFNKKYNEYEFAKYIRNKFIGHIKIDLLTKTIEWKPELRYLLHETNDPNVMFLYNIWVLETAINSFVDLDGKHKVFHSDTDLTYPPDCQRFLNFFTQTTQSAIEYLNNLDEILYAAINEDEKKESLEHWLLAGKTDFKFIKK</sequence>